<dbReference type="PANTHER" id="PTHR36582:SF2">
    <property type="entry name" value="ANTITOXIN PARD"/>
    <property type="match status" value="1"/>
</dbReference>
<dbReference type="OrthoDB" id="9815501at2"/>
<accession>A0A1W2GZU2</accession>
<dbReference type="InterPro" id="IPR010985">
    <property type="entry name" value="Ribbon_hlx_hlx"/>
</dbReference>
<dbReference type="Gene3D" id="6.10.10.120">
    <property type="entry name" value="Antitoxin ParD1-like"/>
    <property type="match status" value="1"/>
</dbReference>
<dbReference type="CDD" id="cd22231">
    <property type="entry name" value="RHH_NikR_HicB-like"/>
    <property type="match status" value="1"/>
</dbReference>
<dbReference type="STRING" id="758820.SAMN00777080_0740"/>
<keyword evidence="4" id="KW-1185">Reference proteome</keyword>
<dbReference type="PANTHER" id="PTHR36582">
    <property type="entry name" value="ANTITOXIN PARD"/>
    <property type="match status" value="1"/>
</dbReference>
<comment type="similarity">
    <text evidence="1">Belongs to the ParD antitoxin family.</text>
</comment>
<protein>
    <submittedName>
        <fullName evidence="3">Antitoxin ParD1/3/4</fullName>
    </submittedName>
</protein>
<sequence>MSKNTSIILGHHFEDFIDQQIKKGRYGSTSETIRAALRLLEAQETKLELLRRSIIEGEESGRAEYSLDSLFEELNKE</sequence>
<dbReference type="Pfam" id="PF03693">
    <property type="entry name" value="ParD_antitoxin"/>
    <property type="match status" value="1"/>
</dbReference>
<dbReference type="InterPro" id="IPR022789">
    <property type="entry name" value="ParD"/>
</dbReference>
<name>A0A1W2GZU2_9BACT</name>
<evidence type="ECO:0000313" key="4">
    <source>
        <dbReference type="Proteomes" id="UP000192333"/>
    </source>
</evidence>
<keyword evidence="2" id="KW-1277">Toxin-antitoxin system</keyword>
<evidence type="ECO:0000256" key="1">
    <source>
        <dbReference type="ARBA" id="ARBA00008580"/>
    </source>
</evidence>
<dbReference type="EMBL" id="LT838813">
    <property type="protein sequence ID" value="SMD42200.1"/>
    <property type="molecule type" value="Genomic_DNA"/>
</dbReference>
<proteinExistence type="inferred from homology"/>
<dbReference type="RefSeq" id="WP_084119033.1">
    <property type="nucleotide sequence ID" value="NZ_LT838813.1"/>
</dbReference>
<dbReference type="Proteomes" id="UP000192333">
    <property type="component" value="Chromosome I"/>
</dbReference>
<evidence type="ECO:0000256" key="2">
    <source>
        <dbReference type="ARBA" id="ARBA00022649"/>
    </source>
</evidence>
<organism evidence="3 4">
    <name type="scientific">Aquiflexum balticum DSM 16537</name>
    <dbReference type="NCBI Taxonomy" id="758820"/>
    <lineage>
        <taxon>Bacteria</taxon>
        <taxon>Pseudomonadati</taxon>
        <taxon>Bacteroidota</taxon>
        <taxon>Cytophagia</taxon>
        <taxon>Cytophagales</taxon>
        <taxon>Cyclobacteriaceae</taxon>
        <taxon>Aquiflexum</taxon>
    </lineage>
</organism>
<dbReference type="GO" id="GO:0006355">
    <property type="term" value="P:regulation of DNA-templated transcription"/>
    <property type="evidence" value="ECO:0007669"/>
    <property type="project" value="InterPro"/>
</dbReference>
<gene>
    <name evidence="3" type="ORF">SAMN00777080_0740</name>
</gene>
<evidence type="ECO:0000313" key="3">
    <source>
        <dbReference type="EMBL" id="SMD42200.1"/>
    </source>
</evidence>
<dbReference type="AlphaFoldDB" id="A0A1W2GZU2"/>
<reference evidence="4" key="1">
    <citation type="submission" date="2017-04" db="EMBL/GenBank/DDBJ databases">
        <authorList>
            <person name="Varghese N."/>
            <person name="Submissions S."/>
        </authorList>
    </citation>
    <scope>NUCLEOTIDE SEQUENCE [LARGE SCALE GENOMIC DNA]</scope>
    <source>
        <strain evidence="4">DSM 16537</strain>
    </source>
</reference>
<dbReference type="InterPro" id="IPR038296">
    <property type="entry name" value="ParD_sf"/>
</dbReference>
<dbReference type="SUPFAM" id="SSF47598">
    <property type="entry name" value="Ribbon-helix-helix"/>
    <property type="match status" value="1"/>
</dbReference>
<dbReference type="NCBIfam" id="TIGR02606">
    <property type="entry name" value="antidote_CC2985"/>
    <property type="match status" value="1"/>
</dbReference>